<dbReference type="Pfam" id="PF03009">
    <property type="entry name" value="GDPD"/>
    <property type="match status" value="1"/>
</dbReference>
<dbReference type="Proteomes" id="UP000662857">
    <property type="component" value="Chromosome"/>
</dbReference>
<evidence type="ECO:0000313" key="2">
    <source>
        <dbReference type="EMBL" id="QSB17476.1"/>
    </source>
</evidence>
<feature type="domain" description="GP-PDE" evidence="1">
    <location>
        <begin position="31"/>
        <end position="316"/>
    </location>
</feature>
<dbReference type="PANTHER" id="PTHR43805">
    <property type="entry name" value="GLYCEROPHOSPHORYL DIESTER PHOSPHODIESTERASE"/>
    <property type="match status" value="1"/>
</dbReference>
<dbReference type="EMBL" id="CP070499">
    <property type="protein sequence ID" value="QSB17476.1"/>
    <property type="molecule type" value="Genomic_DNA"/>
</dbReference>
<dbReference type="KEGG" id="nhy:JQS43_20835"/>
<protein>
    <submittedName>
        <fullName evidence="2">Glycerophosphodiester phosphodiesterase</fullName>
    </submittedName>
</protein>
<dbReference type="AlphaFoldDB" id="A0A895YRP7"/>
<dbReference type="GO" id="GO:0008081">
    <property type="term" value="F:phosphoric diester hydrolase activity"/>
    <property type="evidence" value="ECO:0007669"/>
    <property type="project" value="InterPro"/>
</dbReference>
<name>A0A895YRP7_9ACTN</name>
<dbReference type="GO" id="GO:0006629">
    <property type="term" value="P:lipid metabolic process"/>
    <property type="evidence" value="ECO:0007669"/>
    <property type="project" value="InterPro"/>
</dbReference>
<keyword evidence="3" id="KW-1185">Reference proteome</keyword>
<sequence length="324" mass="35483">MAIATGVGVLLAGGVYLHNSSRLTGPSGDPPLLLAHRGLGQTFPFDGITNDTCTAERIFPPEHPYLENTVESIEAAFAAGADVVEVDIQLTRDDRLVVFHDHELECRTDGTGRVRDHTVAQLQALDIGYGYTADGGATFPFRGEGVGLMPTLEEVLTTFADRELLIDVKSADPVEGERLADYLDQLPPAQLELLTVYGGDAPVAALSARLPQVRVLSREMLERCLLRYVAVGWTGRTPVACRNRQLHIPEAYAPWLWGWPHRFVERMERHDTRVILVAGDGGFSEGFDSRADWQRIPAGYSGGVWSNRVDLVAPLREQGQSAAQ</sequence>
<organism evidence="2 3">
    <name type="scientific">Natronosporangium hydrolyticum</name>
    <dbReference type="NCBI Taxonomy" id="2811111"/>
    <lineage>
        <taxon>Bacteria</taxon>
        <taxon>Bacillati</taxon>
        <taxon>Actinomycetota</taxon>
        <taxon>Actinomycetes</taxon>
        <taxon>Micromonosporales</taxon>
        <taxon>Micromonosporaceae</taxon>
        <taxon>Natronosporangium</taxon>
    </lineage>
</organism>
<reference evidence="2" key="1">
    <citation type="submission" date="2021-02" db="EMBL/GenBank/DDBJ databases">
        <title>Natrosporangium hydrolyticum gen. nov., sp. nov, a haloalkaliphilic actinobacterium from a soda solonchak soil.</title>
        <authorList>
            <person name="Sorokin D.Y."/>
            <person name="Khijniak T.V."/>
            <person name="Zakharycheva A.P."/>
            <person name="Boueva O.V."/>
            <person name="Ariskina E.V."/>
            <person name="Hahnke R.L."/>
            <person name="Bunk B."/>
            <person name="Sproer C."/>
            <person name="Schumann P."/>
            <person name="Evtushenko L.I."/>
            <person name="Kublanov I.V."/>
        </authorList>
    </citation>
    <scope>NUCLEOTIDE SEQUENCE</scope>
    <source>
        <strain evidence="2">DSM 106523</strain>
    </source>
</reference>
<accession>A0A895YRP7</accession>
<dbReference type="PROSITE" id="PS51704">
    <property type="entry name" value="GP_PDE"/>
    <property type="match status" value="1"/>
</dbReference>
<gene>
    <name evidence="2" type="ORF">JQS43_20835</name>
</gene>
<dbReference type="Gene3D" id="3.20.20.190">
    <property type="entry name" value="Phosphatidylinositol (PI) phosphodiesterase"/>
    <property type="match status" value="1"/>
</dbReference>
<evidence type="ECO:0000313" key="3">
    <source>
        <dbReference type="Proteomes" id="UP000662857"/>
    </source>
</evidence>
<dbReference type="InterPro" id="IPR017946">
    <property type="entry name" value="PLC-like_Pdiesterase_TIM-brl"/>
</dbReference>
<proteinExistence type="predicted"/>
<dbReference type="PANTHER" id="PTHR43805:SF1">
    <property type="entry name" value="GP-PDE DOMAIN-CONTAINING PROTEIN"/>
    <property type="match status" value="1"/>
</dbReference>
<dbReference type="InterPro" id="IPR030395">
    <property type="entry name" value="GP_PDE_dom"/>
</dbReference>
<dbReference type="SUPFAM" id="SSF51695">
    <property type="entry name" value="PLC-like phosphodiesterases"/>
    <property type="match status" value="1"/>
</dbReference>
<evidence type="ECO:0000259" key="1">
    <source>
        <dbReference type="PROSITE" id="PS51704"/>
    </source>
</evidence>